<feature type="compositionally biased region" description="Low complexity" evidence="1">
    <location>
        <begin position="512"/>
        <end position="525"/>
    </location>
</feature>
<proteinExistence type="predicted"/>
<feature type="compositionally biased region" description="Acidic residues" evidence="1">
    <location>
        <begin position="958"/>
        <end position="975"/>
    </location>
</feature>
<feature type="compositionally biased region" description="Basic and acidic residues" evidence="1">
    <location>
        <begin position="904"/>
        <end position="917"/>
    </location>
</feature>
<dbReference type="PANTHER" id="PTHR22427:SF2">
    <property type="entry name" value="BTB_POZ DOMAIN-CONTAINING PROTEIN 8"/>
    <property type="match status" value="1"/>
</dbReference>
<comment type="caution">
    <text evidence="3">The sequence shown here is derived from an EMBL/GenBank/DDBJ whole genome shotgun (WGS) entry which is preliminary data.</text>
</comment>
<keyword evidence="4" id="KW-1185">Reference proteome</keyword>
<feature type="compositionally biased region" description="Basic and acidic residues" evidence="1">
    <location>
        <begin position="831"/>
        <end position="848"/>
    </location>
</feature>
<feature type="compositionally biased region" description="Basic and acidic residues" evidence="1">
    <location>
        <begin position="866"/>
        <end position="881"/>
    </location>
</feature>
<reference evidence="3" key="1">
    <citation type="journal article" date="2023" name="Science">
        <title>Genome structures resolve the early diversification of teleost fishes.</title>
        <authorList>
            <person name="Parey E."/>
            <person name="Louis A."/>
            <person name="Montfort J."/>
            <person name="Bouchez O."/>
            <person name="Roques C."/>
            <person name="Iampietro C."/>
            <person name="Lluch J."/>
            <person name="Castinel A."/>
            <person name="Donnadieu C."/>
            <person name="Desvignes T."/>
            <person name="Floi Bucao C."/>
            <person name="Jouanno E."/>
            <person name="Wen M."/>
            <person name="Mejri S."/>
            <person name="Dirks R."/>
            <person name="Jansen H."/>
            <person name="Henkel C."/>
            <person name="Chen W.J."/>
            <person name="Zahm M."/>
            <person name="Cabau C."/>
            <person name="Klopp C."/>
            <person name="Thompson A.W."/>
            <person name="Robinson-Rechavi M."/>
            <person name="Braasch I."/>
            <person name="Lecointre G."/>
            <person name="Bobe J."/>
            <person name="Postlethwait J.H."/>
            <person name="Berthelot C."/>
            <person name="Roest Crollius H."/>
            <person name="Guiguen Y."/>
        </authorList>
    </citation>
    <scope>NUCLEOTIDE SEQUENCE</scope>
    <source>
        <strain evidence="3">WJC10195</strain>
    </source>
</reference>
<feature type="compositionally biased region" description="Acidic residues" evidence="1">
    <location>
        <begin position="624"/>
        <end position="634"/>
    </location>
</feature>
<evidence type="ECO:0000313" key="4">
    <source>
        <dbReference type="Proteomes" id="UP001152622"/>
    </source>
</evidence>
<feature type="compositionally biased region" description="Polar residues" evidence="1">
    <location>
        <begin position="635"/>
        <end position="647"/>
    </location>
</feature>
<dbReference type="AlphaFoldDB" id="A0A9Q1FGE7"/>
<evidence type="ECO:0000259" key="2">
    <source>
        <dbReference type="Pfam" id="PF15363"/>
    </source>
</evidence>
<dbReference type="PANTHER" id="PTHR22427">
    <property type="entry name" value="GH15728P"/>
    <property type="match status" value="1"/>
</dbReference>
<feature type="compositionally biased region" description="Basic and acidic residues" evidence="1">
    <location>
        <begin position="33"/>
        <end position="45"/>
    </location>
</feature>
<organism evidence="3 4">
    <name type="scientific">Synaphobranchus kaupii</name>
    <name type="common">Kaup's arrowtooth eel</name>
    <dbReference type="NCBI Taxonomy" id="118154"/>
    <lineage>
        <taxon>Eukaryota</taxon>
        <taxon>Metazoa</taxon>
        <taxon>Chordata</taxon>
        <taxon>Craniata</taxon>
        <taxon>Vertebrata</taxon>
        <taxon>Euteleostomi</taxon>
        <taxon>Actinopterygii</taxon>
        <taxon>Neopterygii</taxon>
        <taxon>Teleostei</taxon>
        <taxon>Anguilliformes</taxon>
        <taxon>Synaphobranchidae</taxon>
        <taxon>Synaphobranchus</taxon>
    </lineage>
</organism>
<dbReference type="Proteomes" id="UP001152622">
    <property type="component" value="Chromosome 6"/>
</dbReference>
<feature type="compositionally biased region" description="Low complexity" evidence="1">
    <location>
        <begin position="128"/>
        <end position="159"/>
    </location>
</feature>
<sequence length="1079" mass="114020">MKSDGLGGPGQTATAGKGACNKPGEGEAAVPKNGKDKAKAAKPVERGTPSKTRTVVRDRPEVNGVAKAEVAGAQRENGVNGIRGSPTAKDRKPTSGTRPKAPAAVAAPPKPAKLLRASSGKDPAPGPESAGGHLSLSASTSGSASPENSSSSPRNSTPGHRPKMAAKALTRSPAVKSIQKPEPSKTNSGANKTTVRETSKAKPPASGRTSTGAPGPRTDLRGRSTPTNAPGENHVSARKPASPRKEDSKGSPKAINGYKPTSEAAKKKVAKATPATGTESKTGTKPTKAVLGPPKPSPLTGGKSTLKQKSTPASPTAKGSPKSAGPEKQPLAGLKKQGTKTKDSPQKVSASKSKAEPEPAATEHAPQETSKVRAEGLEHAGKAGEAAAVLLSQSTSLHGTDKDAGNVPAQAEKAHPGRNPLGDAQHSVPSPAPAQTNRLTKIPACMDSSRRTEGAAGKQTPGSVIPPRLCTSHGLGSPNSPKDTYPLGTPGSQEGSETPLEDSWSGNHPQGSPESETGSAATTSSDDIKPRSEDYDAGGSQDDDGSNDRGQVSKCGTVLCHDFLGRSSSDTSTPEELKMYDAGLRAELRLRARDMGDPFHGHSTSEEEVTCRRPRSWLHREEAPVEEDAGEEENTVTVKNVPNHQLFSSDEEEEEEDETEDERSEVEIPEEAPPPPADPSPHQFQGIVNLAFEDIGEQENDLQGYKSASNFRRSVLLSVDECEELGSEEGGAQTPPQQAEDPLAPCDVFDSAPRNPAAPQHDSLPSLGMQDQSADTLNKSISSRDAQDIHTERSKEDQAPIMTEVQLSAREAGKHGKLGGVASTNQSLDHNTSDLRPQERPSHLDLQHTEQYPKGGPLRNAPVDPTDGRKKDFHLDLHEHQLTGGCPTTSAHTAPSPAGDCDDCDRLDQTCTYDRRPSNGLAPVYETDKGGHLEPSSDVDRCVLGRREQPREERGVEADADADAEADDSQDEDSQFAERDWTLLRQLLSDQESSLGVTNCVPEDLNLAQYLIKQTLALSRDFLQAESDSSLEKETFKRWAELISPVDDSATSITVTSYSPEDAASPQGEWTIVELETHH</sequence>
<feature type="compositionally biased region" description="Polar residues" evidence="1">
    <location>
        <begin position="769"/>
        <end position="784"/>
    </location>
</feature>
<feature type="compositionally biased region" description="Polar residues" evidence="1">
    <location>
        <begin position="275"/>
        <end position="285"/>
    </location>
</feature>
<gene>
    <name evidence="3" type="ORF">SKAU_G00203320</name>
</gene>
<dbReference type="Pfam" id="PF15363">
    <property type="entry name" value="BTBD8_C"/>
    <property type="match status" value="1"/>
</dbReference>
<dbReference type="OrthoDB" id="409642at2759"/>
<dbReference type="EMBL" id="JAINUF010000006">
    <property type="protein sequence ID" value="KAJ8357538.1"/>
    <property type="molecule type" value="Genomic_DNA"/>
</dbReference>
<feature type="compositionally biased region" description="Acidic residues" evidence="1">
    <location>
        <begin position="649"/>
        <end position="670"/>
    </location>
</feature>
<feature type="compositionally biased region" description="Basic and acidic residues" evidence="1">
    <location>
        <begin position="370"/>
        <end position="382"/>
    </location>
</feature>
<feature type="compositionally biased region" description="Polar residues" evidence="1">
    <location>
        <begin position="184"/>
        <end position="193"/>
    </location>
</feature>
<feature type="region of interest" description="Disordered" evidence="1">
    <location>
        <begin position="595"/>
        <end position="688"/>
    </location>
</feature>
<feature type="region of interest" description="Disordered" evidence="1">
    <location>
        <begin position="1"/>
        <end position="553"/>
    </location>
</feature>
<name>A0A9Q1FGE7_SYNKA</name>
<dbReference type="InterPro" id="IPR027907">
    <property type="entry name" value="BTBD8_C"/>
</dbReference>
<feature type="compositionally biased region" description="Basic and acidic residues" evidence="1">
    <location>
        <begin position="938"/>
        <end position="957"/>
    </location>
</feature>
<feature type="domain" description="BTB/POZ" evidence="2">
    <location>
        <begin position="1034"/>
        <end position="1079"/>
    </location>
</feature>
<protein>
    <recommendedName>
        <fullName evidence="2">BTB/POZ domain-containing protein</fullName>
    </recommendedName>
</protein>
<evidence type="ECO:0000313" key="3">
    <source>
        <dbReference type="EMBL" id="KAJ8357538.1"/>
    </source>
</evidence>
<feature type="compositionally biased region" description="Gly residues" evidence="1">
    <location>
        <begin position="1"/>
        <end position="10"/>
    </location>
</feature>
<feature type="compositionally biased region" description="Basic and acidic residues" evidence="1">
    <location>
        <begin position="595"/>
        <end position="611"/>
    </location>
</feature>
<evidence type="ECO:0000256" key="1">
    <source>
        <dbReference type="SAM" id="MobiDB-lite"/>
    </source>
</evidence>
<feature type="compositionally biased region" description="Basic and acidic residues" evidence="1">
    <location>
        <begin position="785"/>
        <end position="798"/>
    </location>
</feature>
<accession>A0A9Q1FGE7</accession>
<feature type="compositionally biased region" description="Low complexity" evidence="1">
    <location>
        <begin position="358"/>
        <end position="368"/>
    </location>
</feature>
<feature type="region of interest" description="Disordered" evidence="1">
    <location>
        <begin position="723"/>
        <end position="976"/>
    </location>
</feature>
<feature type="compositionally biased region" description="Polar residues" evidence="1">
    <location>
        <begin position="302"/>
        <end position="314"/>
    </location>
</feature>